<name>R7W493_AEGTA</name>
<evidence type="ECO:0000256" key="1">
    <source>
        <dbReference type="ARBA" id="ARBA00004123"/>
    </source>
</evidence>
<dbReference type="InterPro" id="IPR018866">
    <property type="entry name" value="Znf-4CXXC_R1"/>
</dbReference>
<keyword evidence="4" id="KW-1017">Isopeptide bond</keyword>
<reference evidence="12" key="1">
    <citation type="submission" date="2015-06" db="UniProtKB">
        <authorList>
            <consortium name="EnsemblPlants"/>
        </authorList>
    </citation>
    <scope>IDENTIFICATION</scope>
</reference>
<dbReference type="Pfam" id="PF10497">
    <property type="entry name" value="zf-4CXXC_R1"/>
    <property type="match status" value="1"/>
</dbReference>
<evidence type="ECO:0000256" key="4">
    <source>
        <dbReference type="ARBA" id="ARBA00022499"/>
    </source>
</evidence>
<keyword evidence="9" id="KW-0539">Nucleus</keyword>
<protein>
    <recommendedName>
        <fullName evidence="11">Zinc-finger domain-containing protein</fullName>
    </recommendedName>
</protein>
<evidence type="ECO:0000256" key="10">
    <source>
        <dbReference type="SAM" id="MobiDB-lite"/>
    </source>
</evidence>
<dbReference type="GO" id="GO:0006355">
    <property type="term" value="P:regulation of DNA-templated transcription"/>
    <property type="evidence" value="ECO:0007669"/>
    <property type="project" value="InterPro"/>
</dbReference>
<dbReference type="GO" id="GO:0005634">
    <property type="term" value="C:nucleus"/>
    <property type="evidence" value="ECO:0007669"/>
    <property type="project" value="UniProtKB-SubCell"/>
</dbReference>
<keyword evidence="7" id="KW-0805">Transcription regulation</keyword>
<evidence type="ECO:0000256" key="6">
    <source>
        <dbReference type="ARBA" id="ARBA00022843"/>
    </source>
</evidence>
<feature type="domain" description="Zinc-finger" evidence="11">
    <location>
        <begin position="117"/>
        <end position="164"/>
    </location>
</feature>
<comment type="subcellular location">
    <subcellularLocation>
        <location evidence="2">Cytoplasm</location>
    </subcellularLocation>
    <subcellularLocation>
        <location evidence="1">Nucleus</location>
    </subcellularLocation>
</comment>
<dbReference type="EnsemblPlants" id="EMT15222">
    <property type="protein sequence ID" value="EMT15222"/>
    <property type="gene ID" value="F775_43596"/>
</dbReference>
<keyword evidence="5" id="KW-0597">Phosphoprotein</keyword>
<evidence type="ECO:0000313" key="12">
    <source>
        <dbReference type="EnsemblPlants" id="EMT15222"/>
    </source>
</evidence>
<feature type="region of interest" description="Disordered" evidence="10">
    <location>
        <begin position="61"/>
        <end position="83"/>
    </location>
</feature>
<proteinExistence type="predicted"/>
<keyword evidence="6" id="KW-0832">Ubl conjugation</keyword>
<keyword evidence="3" id="KW-0963">Cytoplasm</keyword>
<dbReference type="PANTHER" id="PTHR31169">
    <property type="entry name" value="OS05G0300700 PROTEIN"/>
    <property type="match status" value="1"/>
</dbReference>
<accession>R7W493</accession>
<feature type="compositionally biased region" description="Basic and acidic residues" evidence="10">
    <location>
        <begin position="1"/>
        <end position="16"/>
    </location>
</feature>
<dbReference type="AlphaFoldDB" id="R7W493"/>
<evidence type="ECO:0000256" key="8">
    <source>
        <dbReference type="ARBA" id="ARBA00023163"/>
    </source>
</evidence>
<feature type="compositionally biased region" description="Basic residues" evidence="10">
    <location>
        <begin position="162"/>
        <end position="171"/>
    </location>
</feature>
<evidence type="ECO:0000256" key="2">
    <source>
        <dbReference type="ARBA" id="ARBA00004496"/>
    </source>
</evidence>
<keyword evidence="8" id="KW-0804">Transcription</keyword>
<sequence>MEIDLNRDARDGDAERVAAPQSNRAVRVEVVAQEGNGDGGMVAAAEGVGSAQETVGVGAEEGVAPEKNGVGSGGEKGVASEGSGAGAEVGAAVETNGVAGDVWICHQGCSGGGWLLHRWYPLIADEVLKEEAWECPKCRNDCNCSKCKKRRGEEPAGPMVHSVKRPKGKCK</sequence>
<evidence type="ECO:0000256" key="5">
    <source>
        <dbReference type="ARBA" id="ARBA00022553"/>
    </source>
</evidence>
<feature type="region of interest" description="Disordered" evidence="10">
    <location>
        <begin position="1"/>
        <end position="23"/>
    </location>
</feature>
<dbReference type="GO" id="GO:0005737">
    <property type="term" value="C:cytoplasm"/>
    <property type="evidence" value="ECO:0007669"/>
    <property type="project" value="UniProtKB-SubCell"/>
</dbReference>
<dbReference type="InterPro" id="IPR040221">
    <property type="entry name" value="CDCA7/CDA7L"/>
</dbReference>
<evidence type="ECO:0000256" key="7">
    <source>
        <dbReference type="ARBA" id="ARBA00023015"/>
    </source>
</evidence>
<feature type="region of interest" description="Disordered" evidence="10">
    <location>
        <begin position="149"/>
        <end position="171"/>
    </location>
</feature>
<dbReference type="PANTHER" id="PTHR31169:SF18">
    <property type="entry name" value="DDT DOMAIN-CONTAINING PROTEIN"/>
    <property type="match status" value="1"/>
</dbReference>
<evidence type="ECO:0000259" key="11">
    <source>
        <dbReference type="Pfam" id="PF10497"/>
    </source>
</evidence>
<evidence type="ECO:0000256" key="3">
    <source>
        <dbReference type="ARBA" id="ARBA00022490"/>
    </source>
</evidence>
<organism evidence="12">
    <name type="scientific">Aegilops tauschii</name>
    <name type="common">Tausch's goatgrass</name>
    <name type="synonym">Aegilops squarrosa</name>
    <dbReference type="NCBI Taxonomy" id="37682"/>
    <lineage>
        <taxon>Eukaryota</taxon>
        <taxon>Viridiplantae</taxon>
        <taxon>Streptophyta</taxon>
        <taxon>Embryophyta</taxon>
        <taxon>Tracheophyta</taxon>
        <taxon>Spermatophyta</taxon>
        <taxon>Magnoliopsida</taxon>
        <taxon>Liliopsida</taxon>
        <taxon>Poales</taxon>
        <taxon>Poaceae</taxon>
        <taxon>BOP clade</taxon>
        <taxon>Pooideae</taxon>
        <taxon>Triticodae</taxon>
        <taxon>Triticeae</taxon>
        <taxon>Triticinae</taxon>
        <taxon>Aegilops</taxon>
    </lineage>
</organism>
<evidence type="ECO:0000256" key="9">
    <source>
        <dbReference type="ARBA" id="ARBA00023242"/>
    </source>
</evidence>